<comment type="similarity">
    <text evidence="2">Belongs to the carnitine/choline acetyltransferase family.</text>
</comment>
<dbReference type="VEuPathDB" id="TriTrypDB:TcBrA4_0055460"/>
<sequence>MKWHWLRVNLKVFVPNRIRFTTDAVMKRAVQGAQERCIREIKDVDIRVCRFADYGKGFPKKQRCSPDAWVQMAMQLAYFRDQGHFDQTYEAASMRMYRKGRTETIRTVSEESCAFVRAMEQPSLSAEAKLKLLRVACERHQKTSRDAIAGCGIDRHLFGLYCASTGFEVASEFLQAAMQSKWKLSTSQVLTRQLPAKFHPPNDEPFETPNGGFGPVQDDGYGVCYCLYGENLFYFTITSKHSCKSTSSTRLAEHIKKALHDMAALTGWN</sequence>
<evidence type="ECO:0000313" key="11">
    <source>
        <dbReference type="EMBL" id="PWU86550.1"/>
    </source>
</evidence>
<keyword evidence="5" id="KW-0276">Fatty acid metabolism</keyword>
<dbReference type="FunFam" id="3.30.559.10:FF:000002">
    <property type="entry name" value="carnitine O-palmitoyltransferase 1, liver isoform"/>
    <property type="match status" value="1"/>
</dbReference>
<evidence type="ECO:0000256" key="4">
    <source>
        <dbReference type="ARBA" id="ARBA00022692"/>
    </source>
</evidence>
<dbReference type="VEuPathDB" id="TriTrypDB:TcG_08950"/>
<evidence type="ECO:0000256" key="3">
    <source>
        <dbReference type="ARBA" id="ARBA00022679"/>
    </source>
</evidence>
<keyword evidence="4" id="KW-0812">Transmembrane</keyword>
<feature type="domain" description="Choline/carnitine acyltransferase" evidence="10">
    <location>
        <begin position="15"/>
        <end position="257"/>
    </location>
</feature>
<dbReference type="GO" id="GO:0009437">
    <property type="term" value="P:carnitine metabolic process"/>
    <property type="evidence" value="ECO:0007669"/>
    <property type="project" value="TreeGrafter"/>
</dbReference>
<dbReference type="AlphaFoldDB" id="A0A2V2UR53"/>
<dbReference type="VEuPathDB" id="TriTrypDB:TcCL_NonESM12656"/>
<dbReference type="PANTHER" id="PTHR22589:SF31">
    <property type="entry name" value="CARNITINE O-PALMITOYLTRANSFERASE"/>
    <property type="match status" value="1"/>
</dbReference>
<evidence type="ECO:0000256" key="1">
    <source>
        <dbReference type="ARBA" id="ARBA00004141"/>
    </source>
</evidence>
<dbReference type="VEuPathDB" id="TriTrypDB:BCY84_03698"/>
<dbReference type="VEuPathDB" id="TriTrypDB:TcCLB.507211.10"/>
<keyword evidence="8" id="KW-0472">Membrane</keyword>
<evidence type="ECO:0000313" key="12">
    <source>
        <dbReference type="Proteomes" id="UP000246121"/>
    </source>
</evidence>
<reference evidence="11 12" key="1">
    <citation type="journal article" date="2018" name="Microb. Genom.">
        <title>Expanding an expanded genome: long-read sequencing of Trypanosoma cruzi.</title>
        <authorList>
            <person name="Berna L."/>
            <person name="Rodriguez M."/>
            <person name="Chiribao M.L."/>
            <person name="Parodi-Talice A."/>
            <person name="Pita S."/>
            <person name="Rijo G."/>
            <person name="Alvarez-Valin F."/>
            <person name="Robello C."/>
        </authorList>
    </citation>
    <scope>NUCLEOTIDE SEQUENCE [LARGE SCALE GENOMIC DNA]</scope>
    <source>
        <strain evidence="11 12">Dm28c</strain>
    </source>
</reference>
<evidence type="ECO:0000256" key="2">
    <source>
        <dbReference type="ARBA" id="ARBA00005232"/>
    </source>
</evidence>
<dbReference type="VEuPathDB" id="TriTrypDB:ECC02_003239"/>
<organism evidence="11 12">
    <name type="scientific">Trypanosoma cruzi</name>
    <dbReference type="NCBI Taxonomy" id="5693"/>
    <lineage>
        <taxon>Eukaryota</taxon>
        <taxon>Discoba</taxon>
        <taxon>Euglenozoa</taxon>
        <taxon>Kinetoplastea</taxon>
        <taxon>Metakinetoplastina</taxon>
        <taxon>Trypanosomatida</taxon>
        <taxon>Trypanosomatidae</taxon>
        <taxon>Trypanosoma</taxon>
        <taxon>Schizotrypanum</taxon>
    </lineage>
</organism>
<comment type="subcellular location">
    <subcellularLocation>
        <location evidence="1">Membrane</location>
        <topology evidence="1">Multi-pass membrane protein</topology>
    </subcellularLocation>
</comment>
<keyword evidence="3 11" id="KW-0808">Transferase</keyword>
<dbReference type="InterPro" id="IPR023213">
    <property type="entry name" value="CAT-like_dom_sf"/>
</dbReference>
<evidence type="ECO:0000259" key="10">
    <source>
        <dbReference type="Pfam" id="PF00755"/>
    </source>
</evidence>
<keyword evidence="7" id="KW-0443">Lipid metabolism</keyword>
<evidence type="ECO:0000256" key="5">
    <source>
        <dbReference type="ARBA" id="ARBA00022832"/>
    </source>
</evidence>
<protein>
    <submittedName>
        <fullName evidence="11">Putative choline/carnitine O-acyltransferase</fullName>
    </submittedName>
</protein>
<dbReference type="PANTHER" id="PTHR22589">
    <property type="entry name" value="CARNITINE O-ACYLTRANSFERASE"/>
    <property type="match status" value="1"/>
</dbReference>
<evidence type="ECO:0000256" key="8">
    <source>
        <dbReference type="ARBA" id="ARBA00023136"/>
    </source>
</evidence>
<dbReference type="GO" id="GO:0005739">
    <property type="term" value="C:mitochondrion"/>
    <property type="evidence" value="ECO:0007669"/>
    <property type="project" value="TreeGrafter"/>
</dbReference>
<dbReference type="EMBL" id="PRFA01000117">
    <property type="protein sequence ID" value="PWU86550.1"/>
    <property type="molecule type" value="Genomic_DNA"/>
</dbReference>
<dbReference type="VEuPathDB" id="TriTrypDB:TcYC6_0025610"/>
<dbReference type="GO" id="GO:0016020">
    <property type="term" value="C:membrane"/>
    <property type="evidence" value="ECO:0007669"/>
    <property type="project" value="UniProtKB-SubCell"/>
</dbReference>
<name>A0A2V2UR53_TRYCR</name>
<accession>A0A2V2UR53</accession>
<dbReference type="InterPro" id="IPR000542">
    <property type="entry name" value="Carn_acyl_trans"/>
</dbReference>
<dbReference type="Proteomes" id="UP000246121">
    <property type="component" value="Unassembled WGS sequence"/>
</dbReference>
<evidence type="ECO:0000256" key="9">
    <source>
        <dbReference type="ARBA" id="ARBA00023315"/>
    </source>
</evidence>
<dbReference type="GO" id="GO:0006631">
    <property type="term" value="P:fatty acid metabolic process"/>
    <property type="evidence" value="ECO:0007669"/>
    <property type="project" value="UniProtKB-KW"/>
</dbReference>
<dbReference type="VEuPathDB" id="TriTrypDB:Tc_MARK_4664"/>
<dbReference type="InterPro" id="IPR039551">
    <property type="entry name" value="Cho/carn_acyl_trans"/>
</dbReference>
<dbReference type="SUPFAM" id="SSF52777">
    <property type="entry name" value="CoA-dependent acyltransferases"/>
    <property type="match status" value="1"/>
</dbReference>
<evidence type="ECO:0000256" key="6">
    <source>
        <dbReference type="ARBA" id="ARBA00022989"/>
    </source>
</evidence>
<gene>
    <name evidence="11" type="ORF">C4B63_117g52</name>
</gene>
<keyword evidence="9 11" id="KW-0012">Acyltransferase</keyword>
<dbReference type="VEuPathDB" id="TriTrypDB:C4B63_117g52"/>
<keyword evidence="6" id="KW-1133">Transmembrane helix</keyword>
<proteinExistence type="inferred from homology"/>
<dbReference type="Pfam" id="PF00755">
    <property type="entry name" value="Carn_acyltransf"/>
    <property type="match status" value="1"/>
</dbReference>
<dbReference type="Gene3D" id="3.30.559.10">
    <property type="entry name" value="Chloramphenicol acetyltransferase-like domain"/>
    <property type="match status" value="1"/>
</dbReference>
<evidence type="ECO:0000256" key="7">
    <source>
        <dbReference type="ARBA" id="ARBA00023098"/>
    </source>
</evidence>
<dbReference type="GO" id="GO:0004095">
    <property type="term" value="F:carnitine O-palmitoyltransferase activity"/>
    <property type="evidence" value="ECO:0007669"/>
    <property type="project" value="TreeGrafter"/>
</dbReference>
<dbReference type="VEuPathDB" id="TriTrypDB:TCDM_09869"/>
<dbReference type="VEuPathDB" id="TriTrypDB:TCSYLVIO_005955"/>
<comment type="caution">
    <text evidence="11">The sequence shown here is derived from an EMBL/GenBank/DDBJ whole genome shotgun (WGS) entry which is preliminary data.</text>
</comment>
<dbReference type="VEuPathDB" id="TriTrypDB:C3747_2g359"/>